<accession>A0A7T7HN13</accession>
<sequence length="76" mass="8428">MEPDIPPKKARQGRRSPRIFVILAVSTALALVAWAAVEFYYNLEIAPEEPMENADPPAVERQSTPAEERALPPANE</sequence>
<keyword evidence="2" id="KW-0812">Transmembrane</keyword>
<dbReference type="KEGG" id="mlut:JET14_08550"/>
<feature type="transmembrane region" description="Helical" evidence="2">
    <location>
        <begin position="20"/>
        <end position="41"/>
    </location>
</feature>
<proteinExistence type="predicted"/>
<protein>
    <submittedName>
        <fullName evidence="3">Uncharacterized protein</fullName>
    </submittedName>
</protein>
<evidence type="ECO:0000313" key="4">
    <source>
        <dbReference type="Proteomes" id="UP000596083"/>
    </source>
</evidence>
<organism evidence="3 4">
    <name type="scientific">Martelella lutilitoris</name>
    <dbReference type="NCBI Taxonomy" id="2583532"/>
    <lineage>
        <taxon>Bacteria</taxon>
        <taxon>Pseudomonadati</taxon>
        <taxon>Pseudomonadota</taxon>
        <taxon>Alphaproteobacteria</taxon>
        <taxon>Hyphomicrobiales</taxon>
        <taxon>Aurantimonadaceae</taxon>
        <taxon>Martelella</taxon>
    </lineage>
</organism>
<evidence type="ECO:0000256" key="1">
    <source>
        <dbReference type="SAM" id="MobiDB-lite"/>
    </source>
</evidence>
<evidence type="ECO:0000256" key="2">
    <source>
        <dbReference type="SAM" id="Phobius"/>
    </source>
</evidence>
<name>A0A7T7HN13_9HYPH</name>
<feature type="region of interest" description="Disordered" evidence="1">
    <location>
        <begin position="50"/>
        <end position="76"/>
    </location>
</feature>
<keyword evidence="2" id="KW-0472">Membrane</keyword>
<keyword evidence="2" id="KW-1133">Transmembrane helix</keyword>
<evidence type="ECO:0000313" key="3">
    <source>
        <dbReference type="EMBL" id="QQM32175.1"/>
    </source>
</evidence>
<dbReference type="EMBL" id="CP066786">
    <property type="protein sequence ID" value="QQM32175.1"/>
    <property type="molecule type" value="Genomic_DNA"/>
</dbReference>
<reference evidence="3 4" key="1">
    <citation type="submission" date="2020-12" db="EMBL/GenBank/DDBJ databases">
        <authorList>
            <person name="Zheng R.K."/>
            <person name="Sun C.M."/>
        </authorList>
    </citation>
    <scope>NUCLEOTIDE SEQUENCE [LARGE SCALE GENOMIC DNA]</scope>
    <source>
        <strain evidence="3 4">ZRK001</strain>
    </source>
</reference>
<gene>
    <name evidence="3" type="ORF">JET14_08550</name>
</gene>
<dbReference type="AlphaFoldDB" id="A0A7T7HN13"/>
<dbReference type="RefSeq" id="WP_200337641.1">
    <property type="nucleotide sequence ID" value="NZ_CP066786.1"/>
</dbReference>
<dbReference type="Proteomes" id="UP000596083">
    <property type="component" value="Chromosome"/>
</dbReference>